<dbReference type="SUPFAM" id="SSF74653">
    <property type="entry name" value="TolA/TonB C-terminal domain"/>
    <property type="match status" value="1"/>
</dbReference>
<evidence type="ECO:0000313" key="3">
    <source>
        <dbReference type="Proteomes" id="UP000092584"/>
    </source>
</evidence>
<dbReference type="Gene3D" id="3.30.1150.10">
    <property type="match status" value="1"/>
</dbReference>
<comment type="caution">
    <text evidence="2">The sequence shown here is derived from an EMBL/GenBank/DDBJ whole genome shotgun (WGS) entry which is preliminary data.</text>
</comment>
<gene>
    <name evidence="2" type="ORF">LPB3_13330</name>
</gene>
<proteinExistence type="predicted"/>
<feature type="domain" description="TonB C-terminal" evidence="1">
    <location>
        <begin position="257"/>
        <end position="315"/>
    </location>
</feature>
<dbReference type="EMBL" id="LSFM01000023">
    <property type="protein sequence ID" value="OBY63105.1"/>
    <property type="molecule type" value="Genomic_DNA"/>
</dbReference>
<dbReference type="GO" id="GO:0055085">
    <property type="term" value="P:transmembrane transport"/>
    <property type="evidence" value="ECO:0007669"/>
    <property type="project" value="InterPro"/>
</dbReference>
<organism evidence="2 3">
    <name type="scientific">Polaribacter vadi</name>
    <dbReference type="NCBI Taxonomy" id="1774273"/>
    <lineage>
        <taxon>Bacteria</taxon>
        <taxon>Pseudomonadati</taxon>
        <taxon>Bacteroidota</taxon>
        <taxon>Flavobacteriia</taxon>
        <taxon>Flavobacteriales</taxon>
        <taxon>Flavobacteriaceae</taxon>
    </lineage>
</organism>
<keyword evidence="3" id="KW-1185">Reference proteome</keyword>
<dbReference type="Proteomes" id="UP000092584">
    <property type="component" value="Unassembled WGS sequence"/>
</dbReference>
<dbReference type="AlphaFoldDB" id="A0A1B8TUF8"/>
<reference evidence="3" key="1">
    <citation type="submission" date="2016-02" db="EMBL/GenBank/DDBJ databases">
        <authorList>
            <person name="Shin S.-K."/>
            <person name="Yi H."/>
            <person name="Kim E."/>
        </authorList>
    </citation>
    <scope>NUCLEOTIDE SEQUENCE [LARGE SCALE GENOMIC DNA]</scope>
    <source>
        <strain evidence="3">LPB0003</strain>
    </source>
</reference>
<dbReference type="InterPro" id="IPR037682">
    <property type="entry name" value="TonB_C"/>
</dbReference>
<evidence type="ECO:0000313" key="2">
    <source>
        <dbReference type="EMBL" id="OBY63105.1"/>
    </source>
</evidence>
<evidence type="ECO:0000259" key="1">
    <source>
        <dbReference type="Pfam" id="PF03544"/>
    </source>
</evidence>
<dbReference type="Pfam" id="PF03544">
    <property type="entry name" value="TonB_C"/>
    <property type="match status" value="1"/>
</dbReference>
<accession>A0A1B8TUF8</accession>
<sequence length="317" mass="36402">MASSLISIHKAQIMNSKSKITIPKPCHENWNAMTPKDKGKFCNSCSKTVVDFTKKSPSEIKEYLIEHKSERVCGHFYKKQLDSIVIEIPQITFQQQFSFQKIFVLALFFVMGATLFSCQYKDGQKQKIENVILKDSTLINEEDLGLITPIMQTIDSTIVEPSWCPSIDSTPEIIVMGNTREIEIVGDIMTTEGEIVLEETIGFIIIENPPRFKEAKNLSKEKAKKDFDERMINFVQDNFDTSWTHNLGLSKRKYKIFTQFTIDKDGHVIDIKIRAPHPKIKEEVFKMIQKLPQFIPGEQNGKAIKTTYNLPITFIID</sequence>
<dbReference type="STRING" id="1774273.LPB03_13315"/>
<protein>
    <recommendedName>
        <fullName evidence="1">TonB C-terminal domain-containing protein</fullName>
    </recommendedName>
</protein>
<name>A0A1B8TUF8_9FLAO</name>
<dbReference type="KEGG" id="pob:LPB03_13315"/>